<evidence type="ECO:0000256" key="9">
    <source>
        <dbReference type="ARBA" id="ARBA00022982"/>
    </source>
</evidence>
<feature type="transmembrane region" description="Helical" evidence="15">
    <location>
        <begin position="492"/>
        <end position="519"/>
    </location>
</feature>
<evidence type="ECO:0000256" key="3">
    <source>
        <dbReference type="ARBA" id="ARBA00022448"/>
    </source>
</evidence>
<evidence type="ECO:0000256" key="12">
    <source>
        <dbReference type="ARBA" id="ARBA00023008"/>
    </source>
</evidence>
<keyword evidence="10 15" id="KW-1133">Transmembrane helix</keyword>
<dbReference type="Gene3D" id="1.20.210.10">
    <property type="entry name" value="Cytochrome c oxidase-like, subunit I domain"/>
    <property type="match status" value="1"/>
</dbReference>
<dbReference type="Proteomes" id="UP000231094">
    <property type="component" value="Unassembled WGS sequence"/>
</dbReference>
<sequence length="661" mass="74006">MFGKLTLDAIPFHEPIVMVTIMAIIVIGLALVGAITYFHKWGYLWKEWFTTVDHKRIGIMYIIVAIVMLVRGFADAVMMRSQQVLASSGTSDGFLPPHHYDQIFTAHGVIMIFFVAMPFVIGLMNFVIPLQLGARDVAYPFLNNLGFWFTAVSVVLVNLSLGIGEFAQTGWLSYPPLSGLEFSPGVGVDYWIWSIQISGIGTTISAVNFIATILKMRAPGMTMMKMPIFCWASFCSNILILTSFPILTASVAMLTLDRYLGTHFFTNELGGNMMMYINLIWAWGHPEVYILILPIFGVYSEVTATFSRKTMFGYTSMVWATVCITILSFIVWLHHFFTMGSGANVNAFFGIATMIISIPTGVKIFNWLFTMYEGRISFHVPMLWTVGFIITFSVGGMTGVLLAVPGADFVLHGSLFLVAHFHNTIIGGVVFGLFAALNYWFPKAFGFKLDEKWGKRAFWCWFIGFFVAFMPLYALGFMGMTRRLSQHIDPAYHNLLCVAASGAAIIALGVVCMVIQVVVSCLHRKENLDITGDPWDGRTLEWSTSSPVPFYNFAVQPQVESRDAFWDEKEKGIAYKKPAKYEEIHMPKNTAAGLIISVFSMICGFALIWHIWWMAIVGFAGMIISIIVKSFDTDVDYYVPVAEIEAIESKRFNELTKAGLK</sequence>
<keyword evidence="12" id="KW-0186">Copper</keyword>
<evidence type="ECO:0000256" key="13">
    <source>
        <dbReference type="ARBA" id="ARBA00023136"/>
    </source>
</evidence>
<evidence type="ECO:0000256" key="8">
    <source>
        <dbReference type="ARBA" id="ARBA00022723"/>
    </source>
</evidence>
<evidence type="ECO:0000313" key="17">
    <source>
        <dbReference type="EMBL" id="PIT60518.1"/>
    </source>
</evidence>
<organism evidence="17 18">
    <name type="scientific">Snodgrassella alvi</name>
    <dbReference type="NCBI Taxonomy" id="1196083"/>
    <lineage>
        <taxon>Bacteria</taxon>
        <taxon>Pseudomonadati</taxon>
        <taxon>Pseudomonadota</taxon>
        <taxon>Betaproteobacteria</taxon>
        <taxon>Neisseriales</taxon>
        <taxon>Neisseriaceae</taxon>
        <taxon>Snodgrassella</taxon>
    </lineage>
</organism>
<dbReference type="EMBL" id="MEIV01000077">
    <property type="protein sequence ID" value="PIT60518.1"/>
    <property type="molecule type" value="Genomic_DNA"/>
</dbReference>
<feature type="transmembrane region" description="Helical" evidence="15">
    <location>
        <begin position="416"/>
        <end position="437"/>
    </location>
</feature>
<evidence type="ECO:0000256" key="14">
    <source>
        <dbReference type="RuleBase" id="RU000370"/>
    </source>
</evidence>
<evidence type="ECO:0000256" key="7">
    <source>
        <dbReference type="ARBA" id="ARBA00022692"/>
    </source>
</evidence>
<feature type="domain" description="Cytochrome oxidase subunit I profile" evidence="16">
    <location>
        <begin position="39"/>
        <end position="560"/>
    </location>
</feature>
<keyword evidence="3 14" id="KW-0813">Transport</keyword>
<dbReference type="PANTHER" id="PTHR10422">
    <property type="entry name" value="CYTOCHROME C OXIDASE SUBUNIT 1"/>
    <property type="match status" value="1"/>
</dbReference>
<feature type="transmembrane region" description="Helical" evidence="15">
    <location>
        <begin position="276"/>
        <end position="299"/>
    </location>
</feature>
<evidence type="ECO:0000256" key="11">
    <source>
        <dbReference type="ARBA" id="ARBA00023004"/>
    </source>
</evidence>
<evidence type="ECO:0000256" key="4">
    <source>
        <dbReference type="ARBA" id="ARBA00022475"/>
    </source>
</evidence>
<accession>A0A2N9Y1J8</accession>
<reference evidence="17 18" key="1">
    <citation type="journal article" date="2017" name="MBio">
        <title>Type VI secretion-mediated competition in the bee gut microbiome.</title>
        <authorList>
            <person name="Steele M.I."/>
            <person name="Kwong W.K."/>
            <person name="Powell J.E."/>
            <person name="Whiteley M."/>
            <person name="Moran N.A."/>
        </authorList>
    </citation>
    <scope>NUCLEOTIDE SEQUENCE [LARGE SCALE GENOMIC DNA]</scope>
    <source>
        <strain evidence="17 18">PEB0171</strain>
    </source>
</reference>
<dbReference type="SUPFAM" id="SSF81442">
    <property type="entry name" value="Cytochrome c oxidase subunit I-like"/>
    <property type="match status" value="1"/>
</dbReference>
<evidence type="ECO:0000256" key="6">
    <source>
        <dbReference type="ARBA" id="ARBA00022660"/>
    </source>
</evidence>
<dbReference type="CDD" id="cd01662">
    <property type="entry name" value="Ubiquinol_Oxidase_I"/>
    <property type="match status" value="1"/>
</dbReference>
<keyword evidence="4" id="KW-1003">Cell membrane</keyword>
<gene>
    <name evidence="17" type="ORF">BHC47_01250</name>
</gene>
<dbReference type="Pfam" id="PF00115">
    <property type="entry name" value="COX1"/>
    <property type="match status" value="1"/>
</dbReference>
<keyword evidence="8" id="KW-0479">Metal-binding</keyword>
<dbReference type="GO" id="GO:0009060">
    <property type="term" value="P:aerobic respiration"/>
    <property type="evidence" value="ECO:0007669"/>
    <property type="project" value="InterPro"/>
</dbReference>
<dbReference type="GO" id="GO:0009486">
    <property type="term" value="F:cytochrome bo3 ubiquinol oxidase activity"/>
    <property type="evidence" value="ECO:0007669"/>
    <property type="project" value="TreeGrafter"/>
</dbReference>
<dbReference type="GO" id="GO:0046872">
    <property type="term" value="F:metal ion binding"/>
    <property type="evidence" value="ECO:0007669"/>
    <property type="project" value="UniProtKB-KW"/>
</dbReference>
<dbReference type="GO" id="GO:0016682">
    <property type="term" value="F:oxidoreductase activity, acting on diphenols and related substances as donors, oxygen as acceptor"/>
    <property type="evidence" value="ECO:0007669"/>
    <property type="project" value="InterPro"/>
</dbReference>
<dbReference type="InterPro" id="IPR014207">
    <property type="entry name" value="Cyt_c_ubiqinol_oxidase_su1"/>
</dbReference>
<protein>
    <submittedName>
        <fullName evidence="17">Cytochrome o ubiquinol oxidase subunit I</fullName>
    </submittedName>
</protein>
<dbReference type="GO" id="GO:0005886">
    <property type="term" value="C:plasma membrane"/>
    <property type="evidence" value="ECO:0007669"/>
    <property type="project" value="UniProtKB-SubCell"/>
</dbReference>
<dbReference type="GO" id="GO:0022904">
    <property type="term" value="P:respiratory electron transport chain"/>
    <property type="evidence" value="ECO:0007669"/>
    <property type="project" value="TreeGrafter"/>
</dbReference>
<feature type="transmembrane region" description="Helical" evidence="15">
    <location>
        <begin position="347"/>
        <end position="369"/>
    </location>
</feature>
<evidence type="ECO:0000259" key="16">
    <source>
        <dbReference type="PROSITE" id="PS50855"/>
    </source>
</evidence>
<keyword evidence="6 14" id="KW-0679">Respiratory chain</keyword>
<feature type="transmembrane region" description="Helical" evidence="15">
    <location>
        <begin position="59"/>
        <end position="79"/>
    </location>
</feature>
<dbReference type="PROSITE" id="PS50855">
    <property type="entry name" value="COX1"/>
    <property type="match status" value="1"/>
</dbReference>
<dbReference type="PRINTS" id="PR01165">
    <property type="entry name" value="CYCOXIDASEI"/>
</dbReference>
<evidence type="ECO:0000256" key="2">
    <source>
        <dbReference type="ARBA" id="ARBA00009578"/>
    </source>
</evidence>
<dbReference type="InterPro" id="IPR000883">
    <property type="entry name" value="Cyt_C_Oxase_1"/>
</dbReference>
<keyword evidence="11" id="KW-0408">Iron</keyword>
<evidence type="ECO:0000313" key="18">
    <source>
        <dbReference type="Proteomes" id="UP000231094"/>
    </source>
</evidence>
<dbReference type="GO" id="GO:0020037">
    <property type="term" value="F:heme binding"/>
    <property type="evidence" value="ECO:0007669"/>
    <property type="project" value="InterPro"/>
</dbReference>
<dbReference type="NCBIfam" id="NF011592">
    <property type="entry name" value="PRK15017.1"/>
    <property type="match status" value="1"/>
</dbReference>
<dbReference type="NCBIfam" id="TIGR02843">
    <property type="entry name" value="CyoB"/>
    <property type="match status" value="1"/>
</dbReference>
<name>A0A2N9Y1J8_9NEIS</name>
<dbReference type="FunFam" id="1.20.210.10:FF:000002">
    <property type="entry name" value="Cytochrome o ubiquinol oxidase, subunit I"/>
    <property type="match status" value="1"/>
</dbReference>
<feature type="transmembrane region" description="Helical" evidence="15">
    <location>
        <begin position="226"/>
        <end position="256"/>
    </location>
</feature>
<feature type="transmembrane region" description="Helical" evidence="15">
    <location>
        <begin position="191"/>
        <end position="214"/>
    </location>
</feature>
<dbReference type="RefSeq" id="WP_100116866.1">
    <property type="nucleotide sequence ID" value="NZ_JBNPAZ010000001.1"/>
</dbReference>
<dbReference type="InterPro" id="IPR023616">
    <property type="entry name" value="Cyt_c_oxase-like_su1_dom"/>
</dbReference>
<dbReference type="GO" id="GO:0004129">
    <property type="term" value="F:cytochrome-c oxidase activity"/>
    <property type="evidence" value="ECO:0007669"/>
    <property type="project" value="InterPro"/>
</dbReference>
<dbReference type="InterPro" id="IPR023615">
    <property type="entry name" value="Cyt_c_Oxase_su1_BS"/>
</dbReference>
<feature type="transmembrane region" description="Helical" evidence="15">
    <location>
        <begin position="311"/>
        <end position="335"/>
    </location>
</feature>
<dbReference type="InterPro" id="IPR036927">
    <property type="entry name" value="Cyt_c_oxase-like_su1_sf"/>
</dbReference>
<feature type="transmembrane region" description="Helical" evidence="15">
    <location>
        <begin position="458"/>
        <end position="480"/>
    </location>
</feature>
<proteinExistence type="inferred from homology"/>
<dbReference type="PANTHER" id="PTHR10422:SF35">
    <property type="entry name" value="CYTOCHROME BO(3) UBIQUINOL OXIDASE SUBUNIT 1"/>
    <property type="match status" value="1"/>
</dbReference>
<evidence type="ECO:0000256" key="5">
    <source>
        <dbReference type="ARBA" id="ARBA00022617"/>
    </source>
</evidence>
<comment type="subcellular location">
    <subcellularLocation>
        <location evidence="1">Cell membrane</location>
        <topology evidence="1">Multi-pass membrane protein</topology>
    </subcellularLocation>
</comment>
<feature type="transmembrane region" description="Helical" evidence="15">
    <location>
        <begin position="594"/>
        <end position="627"/>
    </location>
</feature>
<evidence type="ECO:0000256" key="15">
    <source>
        <dbReference type="SAM" id="Phobius"/>
    </source>
</evidence>
<keyword evidence="7 14" id="KW-0812">Transmembrane</keyword>
<evidence type="ECO:0000256" key="1">
    <source>
        <dbReference type="ARBA" id="ARBA00004651"/>
    </source>
</evidence>
<feature type="transmembrane region" description="Helical" evidence="15">
    <location>
        <begin position="147"/>
        <end position="171"/>
    </location>
</feature>
<comment type="caution">
    <text evidence="17">The sequence shown here is derived from an EMBL/GenBank/DDBJ whole genome shotgun (WGS) entry which is preliminary data.</text>
</comment>
<dbReference type="GO" id="GO:0015990">
    <property type="term" value="P:electron transport coupled proton transport"/>
    <property type="evidence" value="ECO:0007669"/>
    <property type="project" value="TreeGrafter"/>
</dbReference>
<keyword evidence="13 15" id="KW-0472">Membrane</keyword>
<feature type="transmembrane region" description="Helical" evidence="15">
    <location>
        <begin position="16"/>
        <end position="38"/>
    </location>
</feature>
<keyword evidence="5 14" id="KW-0349">Heme</keyword>
<comment type="similarity">
    <text evidence="2 14">Belongs to the heme-copper respiratory oxidase family.</text>
</comment>
<evidence type="ECO:0000256" key="10">
    <source>
        <dbReference type="ARBA" id="ARBA00022989"/>
    </source>
</evidence>
<keyword evidence="9 14" id="KW-0249">Electron transport</keyword>
<dbReference type="AlphaFoldDB" id="A0A2N9Y1J8"/>
<feature type="transmembrane region" description="Helical" evidence="15">
    <location>
        <begin position="104"/>
        <end position="127"/>
    </location>
</feature>
<feature type="transmembrane region" description="Helical" evidence="15">
    <location>
        <begin position="381"/>
        <end position="404"/>
    </location>
</feature>
<dbReference type="PROSITE" id="PS00077">
    <property type="entry name" value="COX1_CUB"/>
    <property type="match status" value="1"/>
</dbReference>